<gene>
    <name evidence="1" type="ORF">C1881_09185</name>
</gene>
<comment type="caution">
    <text evidence="1">The sequence shown here is derived from an EMBL/GenBank/DDBJ whole genome shotgun (WGS) entry which is preliminary data.</text>
</comment>
<protein>
    <recommendedName>
        <fullName evidence="3">DUF559 domain-containing protein</fullName>
    </recommendedName>
</protein>
<dbReference type="Proteomes" id="UP000253975">
    <property type="component" value="Unassembled WGS sequence"/>
</dbReference>
<reference evidence="1 2" key="1">
    <citation type="journal article" date="2018" name="Elife">
        <title>Discovery and characterization of a prevalent human gut bacterial enzyme sufficient for the inactivation of a family of plant toxins.</title>
        <authorList>
            <person name="Koppel N."/>
            <person name="Bisanz J.E."/>
            <person name="Pandelia M.E."/>
            <person name="Turnbaugh P.J."/>
            <person name="Balskus E.P."/>
        </authorList>
    </citation>
    <scope>NUCLEOTIDE SEQUENCE [LARGE SCALE GENOMIC DNA]</scope>
    <source>
        <strain evidence="1 2">OB21 GAM31</strain>
    </source>
</reference>
<evidence type="ECO:0000313" key="2">
    <source>
        <dbReference type="Proteomes" id="UP000253975"/>
    </source>
</evidence>
<proteinExistence type="predicted"/>
<name>A0A369L7C7_9ACTN</name>
<dbReference type="EMBL" id="PPTO01000018">
    <property type="protein sequence ID" value="RDB55603.1"/>
    <property type="molecule type" value="Genomic_DNA"/>
</dbReference>
<accession>A0A369L7C7</accession>
<evidence type="ECO:0000313" key="1">
    <source>
        <dbReference type="EMBL" id="RDB55603.1"/>
    </source>
</evidence>
<sequence length="437" mass="47163">MAVVLGKQSALRVWDGVAASRNRGARVNQSVSCGRTLVYGQSVPAGRSGSFKRNEPGSCAVPFNRYANDASGAPAACAASPDQRIRVMPNTPAVSQGASVVGRSAPFAFQSSRDFRHALERDTKAAVKLLMSGATPAFDPSIRDRFFSDGSPIHATVAHARLRRAGGGIETSVRKGPFHPRSFMRIEDGLYVSTPEMAFCEMASVLSLERLIALGFELCGTYRRASTFGLARYDATPLTSPGALASFIEKSPQFKGVKKARRALPYILAGSASPRESELAMLLCLPYSLGGYGLPHPTMNAEMPLPKNVAATGRSSLRCDLYWPVARLDVEYDSAEFHSAERLLANDSMRRIALESMDVTSVNLTAEHLRRASLFDEAAQGIARILGKRVRLPGDLRLKQERLWRELGIVSSDMGLLPAMGTSDSSEPKEGVSLLLG</sequence>
<evidence type="ECO:0008006" key="3">
    <source>
        <dbReference type="Google" id="ProtNLM"/>
    </source>
</evidence>
<dbReference type="AlphaFoldDB" id="A0A369L7C7"/>
<dbReference type="RefSeq" id="WP_114616224.1">
    <property type="nucleotide sequence ID" value="NZ_PPTO01000018.1"/>
</dbReference>
<organism evidence="1 2">
    <name type="scientific">Slackia isoflavoniconvertens</name>
    <dbReference type="NCBI Taxonomy" id="572010"/>
    <lineage>
        <taxon>Bacteria</taxon>
        <taxon>Bacillati</taxon>
        <taxon>Actinomycetota</taxon>
        <taxon>Coriobacteriia</taxon>
        <taxon>Eggerthellales</taxon>
        <taxon>Eggerthellaceae</taxon>
        <taxon>Slackia</taxon>
    </lineage>
</organism>